<dbReference type="Proteomes" id="UP001485043">
    <property type="component" value="Unassembled WGS sequence"/>
</dbReference>
<reference evidence="1 2" key="1">
    <citation type="journal article" date="2024" name="Nat. Commun.">
        <title>Phylogenomics reveals the evolutionary origins of lichenization in chlorophyte algae.</title>
        <authorList>
            <person name="Puginier C."/>
            <person name="Libourel C."/>
            <person name="Otte J."/>
            <person name="Skaloud P."/>
            <person name="Haon M."/>
            <person name="Grisel S."/>
            <person name="Petersen M."/>
            <person name="Berrin J.G."/>
            <person name="Delaux P.M."/>
            <person name="Dal Grande F."/>
            <person name="Keller J."/>
        </authorList>
    </citation>
    <scope>NUCLEOTIDE SEQUENCE [LARGE SCALE GENOMIC DNA]</scope>
    <source>
        <strain evidence="1 2">SAG 2523</strain>
    </source>
</reference>
<dbReference type="EMBL" id="JALJOV010000811">
    <property type="protein sequence ID" value="KAK9861119.1"/>
    <property type="molecule type" value="Genomic_DNA"/>
</dbReference>
<keyword evidence="2" id="KW-1185">Reference proteome</keyword>
<proteinExistence type="predicted"/>
<name>A0AAW1SXR9_9CHLO</name>
<dbReference type="AlphaFoldDB" id="A0AAW1SXR9"/>
<evidence type="ECO:0000313" key="2">
    <source>
        <dbReference type="Proteomes" id="UP001485043"/>
    </source>
</evidence>
<gene>
    <name evidence="1" type="ORF">WJX84_007257</name>
</gene>
<comment type="caution">
    <text evidence="1">The sequence shown here is derived from an EMBL/GenBank/DDBJ whole genome shotgun (WGS) entry which is preliminary data.</text>
</comment>
<organism evidence="1 2">
    <name type="scientific">Apatococcus fuscideae</name>
    <dbReference type="NCBI Taxonomy" id="2026836"/>
    <lineage>
        <taxon>Eukaryota</taxon>
        <taxon>Viridiplantae</taxon>
        <taxon>Chlorophyta</taxon>
        <taxon>core chlorophytes</taxon>
        <taxon>Trebouxiophyceae</taxon>
        <taxon>Chlorellales</taxon>
        <taxon>Chlorellaceae</taxon>
        <taxon>Apatococcus</taxon>
    </lineage>
</organism>
<accession>A0AAW1SXR9</accession>
<sequence length="94" mass="10582">MARQPLSPAQQVRTCLLLDGLKTLRVRAELELQWPTGVWDNLFFPSWAFALPITPLRLCYSFVKSFIFSGIVYNVTGLDSNPGRLVGMLQGPAW</sequence>
<evidence type="ECO:0000313" key="1">
    <source>
        <dbReference type="EMBL" id="KAK9861119.1"/>
    </source>
</evidence>
<protein>
    <submittedName>
        <fullName evidence="1">Uncharacterized protein</fullName>
    </submittedName>
</protein>